<accession>A0ACC4BE71</accession>
<evidence type="ECO:0000313" key="1">
    <source>
        <dbReference type="EMBL" id="KAL3576868.1"/>
    </source>
</evidence>
<dbReference type="EMBL" id="RCHU02000011">
    <property type="protein sequence ID" value="KAL3576868.1"/>
    <property type="molecule type" value="Genomic_DNA"/>
</dbReference>
<gene>
    <name evidence="1" type="ORF">D5086_022151</name>
</gene>
<dbReference type="Proteomes" id="UP000309997">
    <property type="component" value="Unassembled WGS sequence"/>
</dbReference>
<comment type="caution">
    <text evidence="1">The sequence shown here is derived from an EMBL/GenBank/DDBJ whole genome shotgun (WGS) entry which is preliminary data.</text>
</comment>
<sequence length="69" mass="7872">MAVEEAIARRVAQLISGCCWCWPWFNRGGAASCWDFSREAGLRFWCCFSITVGGKAKKEKERLGCGFWF</sequence>
<organism evidence="1 2">
    <name type="scientific">Populus alba</name>
    <name type="common">White poplar</name>
    <dbReference type="NCBI Taxonomy" id="43335"/>
    <lineage>
        <taxon>Eukaryota</taxon>
        <taxon>Viridiplantae</taxon>
        <taxon>Streptophyta</taxon>
        <taxon>Embryophyta</taxon>
        <taxon>Tracheophyta</taxon>
        <taxon>Spermatophyta</taxon>
        <taxon>Magnoliopsida</taxon>
        <taxon>eudicotyledons</taxon>
        <taxon>Gunneridae</taxon>
        <taxon>Pentapetalae</taxon>
        <taxon>rosids</taxon>
        <taxon>fabids</taxon>
        <taxon>Malpighiales</taxon>
        <taxon>Salicaceae</taxon>
        <taxon>Saliceae</taxon>
        <taxon>Populus</taxon>
    </lineage>
</organism>
<protein>
    <submittedName>
        <fullName evidence="1">Uncharacterized protein</fullName>
    </submittedName>
</protein>
<proteinExistence type="predicted"/>
<keyword evidence="2" id="KW-1185">Reference proteome</keyword>
<reference evidence="1 2" key="1">
    <citation type="journal article" date="2024" name="Plant Biotechnol. J.">
        <title>Genome and CRISPR/Cas9 system of a widespread forest tree (Populus alba) in the world.</title>
        <authorList>
            <person name="Liu Y.J."/>
            <person name="Jiang P.F."/>
            <person name="Han X.M."/>
            <person name="Li X.Y."/>
            <person name="Wang H.M."/>
            <person name="Wang Y.J."/>
            <person name="Wang X.X."/>
            <person name="Zeng Q.Y."/>
        </authorList>
    </citation>
    <scope>NUCLEOTIDE SEQUENCE [LARGE SCALE GENOMIC DNA]</scope>
    <source>
        <strain evidence="2">cv. PAL-ZL1</strain>
    </source>
</reference>
<name>A0ACC4BE71_POPAL</name>
<evidence type="ECO:0000313" key="2">
    <source>
        <dbReference type="Proteomes" id="UP000309997"/>
    </source>
</evidence>